<feature type="region of interest" description="Disordered" evidence="1">
    <location>
        <begin position="17"/>
        <end position="41"/>
    </location>
</feature>
<keyword evidence="2" id="KW-0472">Membrane</keyword>
<reference evidence="3 4" key="1">
    <citation type="submission" date="2016-10" db="EMBL/GenBank/DDBJ databases">
        <authorList>
            <person name="Cai Z."/>
        </authorList>
    </citation>
    <scope>NUCLEOTIDE SEQUENCE [LARGE SCALE GENOMIC DNA]</scope>
</reference>
<accession>A0A383W026</accession>
<evidence type="ECO:0000313" key="3">
    <source>
        <dbReference type="EMBL" id="SZX70452.1"/>
    </source>
</evidence>
<feature type="transmembrane region" description="Helical" evidence="2">
    <location>
        <begin position="48"/>
        <end position="68"/>
    </location>
</feature>
<gene>
    <name evidence="3" type="ORF">BQ4739_LOCUS10665</name>
</gene>
<keyword evidence="2" id="KW-1133">Transmembrane helix</keyword>
<evidence type="ECO:0000313" key="4">
    <source>
        <dbReference type="Proteomes" id="UP000256970"/>
    </source>
</evidence>
<evidence type="ECO:0000256" key="1">
    <source>
        <dbReference type="SAM" id="MobiDB-lite"/>
    </source>
</evidence>
<evidence type="ECO:0000256" key="2">
    <source>
        <dbReference type="SAM" id="Phobius"/>
    </source>
</evidence>
<proteinExistence type="predicted"/>
<dbReference type="AlphaFoldDB" id="A0A383W026"/>
<dbReference type="Proteomes" id="UP000256970">
    <property type="component" value="Unassembled WGS sequence"/>
</dbReference>
<feature type="transmembrane region" description="Helical" evidence="2">
    <location>
        <begin position="88"/>
        <end position="110"/>
    </location>
</feature>
<protein>
    <submittedName>
        <fullName evidence="3">Uncharacterized protein</fullName>
    </submittedName>
</protein>
<sequence>MGEDMSDILKQDMERFARQQPASTAAKQAEQQKQEASSSPLKEAVDKVLIADFFFVLAVLGWLGAGLAGKAMGSSALIDAWMPLWPMVFQPAIGILMAGALVSGGLNWLAEQQQQKS</sequence>
<organism evidence="3 4">
    <name type="scientific">Tetradesmus obliquus</name>
    <name type="common">Green alga</name>
    <name type="synonym">Acutodesmus obliquus</name>
    <dbReference type="NCBI Taxonomy" id="3088"/>
    <lineage>
        <taxon>Eukaryota</taxon>
        <taxon>Viridiplantae</taxon>
        <taxon>Chlorophyta</taxon>
        <taxon>core chlorophytes</taxon>
        <taxon>Chlorophyceae</taxon>
        <taxon>CS clade</taxon>
        <taxon>Sphaeropleales</taxon>
        <taxon>Scenedesmaceae</taxon>
        <taxon>Tetradesmus</taxon>
    </lineage>
</organism>
<dbReference type="EMBL" id="FNXT01000989">
    <property type="protein sequence ID" value="SZX70452.1"/>
    <property type="molecule type" value="Genomic_DNA"/>
</dbReference>
<name>A0A383W026_TETOB</name>
<keyword evidence="2" id="KW-0812">Transmembrane</keyword>
<feature type="compositionally biased region" description="Low complexity" evidence="1">
    <location>
        <begin position="22"/>
        <end position="39"/>
    </location>
</feature>
<keyword evidence="4" id="KW-1185">Reference proteome</keyword>